<evidence type="ECO:0000256" key="1">
    <source>
        <dbReference type="SAM" id="Coils"/>
    </source>
</evidence>
<evidence type="ECO:0000256" key="2">
    <source>
        <dbReference type="SAM" id="MobiDB-lite"/>
    </source>
</evidence>
<proteinExistence type="predicted"/>
<sequence length="985" mass="113108">MFFGSENEDPDEHISNITDIIDLFHSPGVSRDHVMLMAFPFTLKGRQTNAIRNFEQESNEPLHLAWERFNDSLYNCPKHKINEREQLLIFYQGLDTKTRRKVDFKRPIPRMTPAAEIEAIIELPKHSLSWYEEGDFKNKNLNVVFKQINNFEQNMNDITEEVRMAQHKYKLLDKGGISKLEETLSSFIEESHRNQKENENLSLLSFTETNPRGLAHTITTRSGLNYNPPKNPLEETNDTQNKTTEKISTKNEQLSINIPFIEALEQMPKYAKFMKDLLTQRGRGQSGTNKALADLGASISLMPYSMFLRLNLGELKPTRMCIKLANKSTKIPKGIAENVIVKIDRFVFPVDFIVLDIKEDHNIPIILGRPFLATSHVMIDVFNNKISFEVGNETITFELEKSMRFPPSDDDTCHSVYIIDLSDLDHVQEILPSEPFDSILFDLINHLLPTKINSLWDDNEGEQDLINKISGDLEPGSKDYTKPTLFAANMFEGEKPTTKLKDLPSYLEYAFLDNNKEFLVIISSLLSSHKKELLLVVLTKHKNALAWKVADIKGISPSFCTHKILIEDNFKPVVQPQRRLNPKVQDVVKAKIVKLLDAGLICAISDTLWVSPIHMVPKKGGITVVTNIDNELVPTRTITGWRDFMEVFMDDFSVFGNSFNSCLNNLSKMLARIVLGHKISKAEIEVDKAKVDVITKLPYPTNIKGIRSFLGHAGFYRRFIKDFSKIARPMTQLPMKDIEFVFSNECIKSFDILRNKLTIALVIIASNWNLDFELMCDASDYAVGAILGQRVDKKFRLIYYVSKTMNDAQEHYTTTEKELLAVVYAFDKFRLENPELEELDEDAIRDSFLDEHLMVINIKEVETDPWPNSCLHAQIILEQLEVLNHVIQLIQNPIQRAITELVYLSLPHYLLLIIPIFVDYGSWLGNYGVIFFEKKIRCIPVQFSEVELRLIALNSELQVFHPFFDNNVPDPHVDCVEQVNFVRSK</sequence>
<evidence type="ECO:0000259" key="3">
    <source>
        <dbReference type="Pfam" id="PF17919"/>
    </source>
</evidence>
<dbReference type="InterPro" id="IPR041577">
    <property type="entry name" value="RT_RNaseH_2"/>
</dbReference>
<feature type="region of interest" description="Disordered" evidence="2">
    <location>
        <begin position="219"/>
        <end position="248"/>
    </location>
</feature>
<protein>
    <submittedName>
        <fullName evidence="4">Reverse transcriptase domain-containing protein</fullName>
    </submittedName>
</protein>
<dbReference type="EMBL" id="BQNB010011030">
    <property type="protein sequence ID" value="GJS85174.1"/>
    <property type="molecule type" value="Genomic_DNA"/>
</dbReference>
<dbReference type="PANTHER" id="PTHR33067:SF35">
    <property type="entry name" value="ASPARTIC PEPTIDASE DDI1-TYPE DOMAIN-CONTAINING PROTEIN"/>
    <property type="match status" value="1"/>
</dbReference>
<dbReference type="Gene3D" id="3.10.10.10">
    <property type="entry name" value="HIV Type 1 Reverse Transcriptase, subunit A, domain 1"/>
    <property type="match status" value="1"/>
</dbReference>
<comment type="caution">
    <text evidence="4">The sequence shown here is derived from an EMBL/GenBank/DDBJ whole genome shotgun (WGS) entry which is preliminary data.</text>
</comment>
<dbReference type="Proteomes" id="UP001151760">
    <property type="component" value="Unassembled WGS sequence"/>
</dbReference>
<accession>A0ABQ4Z4Z5</accession>
<dbReference type="Pfam" id="PF08284">
    <property type="entry name" value="RVP_2"/>
    <property type="match status" value="1"/>
</dbReference>
<dbReference type="PANTHER" id="PTHR33067">
    <property type="entry name" value="RNA-DIRECTED DNA POLYMERASE-RELATED"/>
    <property type="match status" value="1"/>
</dbReference>
<dbReference type="Gene3D" id="3.30.70.270">
    <property type="match status" value="1"/>
</dbReference>
<dbReference type="CDD" id="cd00303">
    <property type="entry name" value="retropepsin_like"/>
    <property type="match status" value="1"/>
</dbReference>
<reference evidence="4" key="1">
    <citation type="journal article" date="2022" name="Int. J. Mol. Sci.">
        <title>Draft Genome of Tanacetum Coccineum: Genomic Comparison of Closely Related Tanacetum-Family Plants.</title>
        <authorList>
            <person name="Yamashiro T."/>
            <person name="Shiraishi A."/>
            <person name="Nakayama K."/>
            <person name="Satake H."/>
        </authorList>
    </citation>
    <scope>NUCLEOTIDE SEQUENCE</scope>
</reference>
<reference evidence="4" key="2">
    <citation type="submission" date="2022-01" db="EMBL/GenBank/DDBJ databases">
        <authorList>
            <person name="Yamashiro T."/>
            <person name="Shiraishi A."/>
            <person name="Satake H."/>
            <person name="Nakayama K."/>
        </authorList>
    </citation>
    <scope>NUCLEOTIDE SEQUENCE</scope>
</reference>
<keyword evidence="1" id="KW-0175">Coiled coil</keyword>
<dbReference type="Gene3D" id="2.40.70.10">
    <property type="entry name" value="Acid Proteases"/>
    <property type="match status" value="1"/>
</dbReference>
<evidence type="ECO:0000313" key="4">
    <source>
        <dbReference type="EMBL" id="GJS85174.1"/>
    </source>
</evidence>
<keyword evidence="4" id="KW-0548">Nucleotidyltransferase</keyword>
<dbReference type="InterPro" id="IPR021109">
    <property type="entry name" value="Peptidase_aspartic_dom_sf"/>
</dbReference>
<evidence type="ECO:0000313" key="5">
    <source>
        <dbReference type="Proteomes" id="UP001151760"/>
    </source>
</evidence>
<feature type="coiled-coil region" evidence="1">
    <location>
        <begin position="141"/>
        <end position="168"/>
    </location>
</feature>
<dbReference type="Pfam" id="PF17919">
    <property type="entry name" value="RT_RNaseH_2"/>
    <property type="match status" value="1"/>
</dbReference>
<gene>
    <name evidence="4" type="ORF">Tco_0751715</name>
</gene>
<dbReference type="GO" id="GO:0003964">
    <property type="term" value="F:RNA-directed DNA polymerase activity"/>
    <property type="evidence" value="ECO:0007669"/>
    <property type="project" value="UniProtKB-KW"/>
</dbReference>
<keyword evidence="4" id="KW-0808">Transferase</keyword>
<feature type="domain" description="Reverse transcriptase/retrotransposon-derived protein RNase H-like" evidence="3">
    <location>
        <begin position="743"/>
        <end position="830"/>
    </location>
</feature>
<keyword evidence="5" id="KW-1185">Reference proteome</keyword>
<dbReference type="SUPFAM" id="SSF56672">
    <property type="entry name" value="DNA/RNA polymerases"/>
    <property type="match status" value="1"/>
</dbReference>
<dbReference type="InterPro" id="IPR043502">
    <property type="entry name" value="DNA/RNA_pol_sf"/>
</dbReference>
<dbReference type="InterPro" id="IPR043128">
    <property type="entry name" value="Rev_trsase/Diguanyl_cyclase"/>
</dbReference>
<organism evidence="4 5">
    <name type="scientific">Tanacetum coccineum</name>
    <dbReference type="NCBI Taxonomy" id="301880"/>
    <lineage>
        <taxon>Eukaryota</taxon>
        <taxon>Viridiplantae</taxon>
        <taxon>Streptophyta</taxon>
        <taxon>Embryophyta</taxon>
        <taxon>Tracheophyta</taxon>
        <taxon>Spermatophyta</taxon>
        <taxon>Magnoliopsida</taxon>
        <taxon>eudicotyledons</taxon>
        <taxon>Gunneridae</taxon>
        <taxon>Pentapetalae</taxon>
        <taxon>asterids</taxon>
        <taxon>campanulids</taxon>
        <taxon>Asterales</taxon>
        <taxon>Asteraceae</taxon>
        <taxon>Asteroideae</taxon>
        <taxon>Anthemideae</taxon>
        <taxon>Anthemidinae</taxon>
        <taxon>Tanacetum</taxon>
    </lineage>
</organism>
<keyword evidence="4" id="KW-0695">RNA-directed DNA polymerase</keyword>
<name>A0ABQ4Z4Z5_9ASTR</name>